<feature type="region of interest" description="Disordered" evidence="1">
    <location>
        <begin position="92"/>
        <end position="155"/>
    </location>
</feature>
<name>A0A2I0WV89_9ASPA</name>
<dbReference type="AlphaFoldDB" id="A0A2I0WV89"/>
<proteinExistence type="predicted"/>
<reference evidence="2 3" key="1">
    <citation type="journal article" date="2016" name="Sci. Rep.">
        <title>The Dendrobium catenatum Lindl. genome sequence provides insights into polysaccharide synthase, floral development and adaptive evolution.</title>
        <authorList>
            <person name="Zhang G.Q."/>
            <person name="Xu Q."/>
            <person name="Bian C."/>
            <person name="Tsai W.C."/>
            <person name="Yeh C.M."/>
            <person name="Liu K.W."/>
            <person name="Yoshida K."/>
            <person name="Zhang L.S."/>
            <person name="Chang S.B."/>
            <person name="Chen F."/>
            <person name="Shi Y."/>
            <person name="Su Y.Y."/>
            <person name="Zhang Y.Q."/>
            <person name="Chen L.J."/>
            <person name="Yin Y."/>
            <person name="Lin M."/>
            <person name="Huang H."/>
            <person name="Deng H."/>
            <person name="Wang Z.W."/>
            <person name="Zhu S.L."/>
            <person name="Zhao X."/>
            <person name="Deng C."/>
            <person name="Niu S.C."/>
            <person name="Huang J."/>
            <person name="Wang M."/>
            <person name="Liu G.H."/>
            <person name="Yang H.J."/>
            <person name="Xiao X.J."/>
            <person name="Hsiao Y.Y."/>
            <person name="Wu W.L."/>
            <person name="Chen Y.Y."/>
            <person name="Mitsuda N."/>
            <person name="Ohme-Takagi M."/>
            <person name="Luo Y.B."/>
            <person name="Van de Peer Y."/>
            <person name="Liu Z.J."/>
        </authorList>
    </citation>
    <scope>NUCLEOTIDE SEQUENCE [LARGE SCALE GENOMIC DNA]</scope>
    <source>
        <tissue evidence="2">The whole plant</tissue>
    </source>
</reference>
<dbReference type="Proteomes" id="UP000233837">
    <property type="component" value="Unassembled WGS sequence"/>
</dbReference>
<evidence type="ECO:0000256" key="1">
    <source>
        <dbReference type="SAM" id="MobiDB-lite"/>
    </source>
</evidence>
<sequence length="155" mass="16598">MEKMEDTKGLENSDLNLDLIDNKFGQDVLKKGMVSSLNSNPCQINENRFQILLREDMDDGFLFVNSEKTAVVGIRDEDGVNVRKGALLSKGILDNSANDGSRSRGEKATSGNGDVAKSKLAKEIRSLGPISANTRGRIGDGGSRKKVGGSSPKKG</sequence>
<evidence type="ECO:0000313" key="3">
    <source>
        <dbReference type="Proteomes" id="UP000233837"/>
    </source>
</evidence>
<dbReference type="EMBL" id="KZ502442">
    <property type="protein sequence ID" value="PKU79577.1"/>
    <property type="molecule type" value="Genomic_DNA"/>
</dbReference>
<feature type="compositionally biased region" description="Basic and acidic residues" evidence="1">
    <location>
        <begin position="116"/>
        <end position="125"/>
    </location>
</feature>
<reference evidence="2 3" key="2">
    <citation type="journal article" date="2017" name="Nature">
        <title>The Apostasia genome and the evolution of orchids.</title>
        <authorList>
            <person name="Zhang G.Q."/>
            <person name="Liu K.W."/>
            <person name="Li Z."/>
            <person name="Lohaus R."/>
            <person name="Hsiao Y.Y."/>
            <person name="Niu S.C."/>
            <person name="Wang J.Y."/>
            <person name="Lin Y.C."/>
            <person name="Xu Q."/>
            <person name="Chen L.J."/>
            <person name="Yoshida K."/>
            <person name="Fujiwara S."/>
            <person name="Wang Z.W."/>
            <person name="Zhang Y.Q."/>
            <person name="Mitsuda N."/>
            <person name="Wang M."/>
            <person name="Liu G.H."/>
            <person name="Pecoraro L."/>
            <person name="Huang H.X."/>
            <person name="Xiao X.J."/>
            <person name="Lin M."/>
            <person name="Wu X.Y."/>
            <person name="Wu W.L."/>
            <person name="Chen Y.Y."/>
            <person name="Chang S.B."/>
            <person name="Sakamoto S."/>
            <person name="Ohme-Takagi M."/>
            <person name="Yagi M."/>
            <person name="Zeng S.J."/>
            <person name="Shen C.Y."/>
            <person name="Yeh C.M."/>
            <person name="Luo Y.B."/>
            <person name="Tsai W.C."/>
            <person name="Van de Peer Y."/>
            <person name="Liu Z.J."/>
        </authorList>
    </citation>
    <scope>NUCLEOTIDE SEQUENCE [LARGE SCALE GENOMIC DNA]</scope>
    <source>
        <tissue evidence="2">The whole plant</tissue>
    </source>
</reference>
<protein>
    <submittedName>
        <fullName evidence="2">Uncharacterized protein</fullName>
    </submittedName>
</protein>
<gene>
    <name evidence="2" type="ORF">MA16_Dca000923</name>
</gene>
<keyword evidence="3" id="KW-1185">Reference proteome</keyword>
<organism evidence="2 3">
    <name type="scientific">Dendrobium catenatum</name>
    <dbReference type="NCBI Taxonomy" id="906689"/>
    <lineage>
        <taxon>Eukaryota</taxon>
        <taxon>Viridiplantae</taxon>
        <taxon>Streptophyta</taxon>
        <taxon>Embryophyta</taxon>
        <taxon>Tracheophyta</taxon>
        <taxon>Spermatophyta</taxon>
        <taxon>Magnoliopsida</taxon>
        <taxon>Liliopsida</taxon>
        <taxon>Asparagales</taxon>
        <taxon>Orchidaceae</taxon>
        <taxon>Epidendroideae</taxon>
        <taxon>Malaxideae</taxon>
        <taxon>Dendrobiinae</taxon>
        <taxon>Dendrobium</taxon>
    </lineage>
</organism>
<evidence type="ECO:0000313" key="2">
    <source>
        <dbReference type="EMBL" id="PKU79577.1"/>
    </source>
</evidence>
<accession>A0A2I0WV89</accession>